<dbReference type="InterPro" id="IPR052619">
    <property type="entry name" value="Phage_lysozyme-like"/>
</dbReference>
<gene>
    <name evidence="3" type="ORF">L2764_10865</name>
</gene>
<dbReference type="Gene3D" id="1.10.530.40">
    <property type="match status" value="1"/>
</dbReference>
<dbReference type="InterPro" id="IPR023346">
    <property type="entry name" value="Lysozyme-like_dom_sf"/>
</dbReference>
<dbReference type="SUPFAM" id="SSF53955">
    <property type="entry name" value="Lysozyme-like"/>
    <property type="match status" value="1"/>
</dbReference>
<dbReference type="InterPro" id="IPR023347">
    <property type="entry name" value="Lysozyme_dom_sf"/>
</dbReference>
<dbReference type="PANTHER" id="PTHR37406:SF1">
    <property type="entry name" value="T4-TYPE LYSOZYME 1-RELATED"/>
    <property type="match status" value="1"/>
</dbReference>
<evidence type="ECO:0000313" key="3">
    <source>
        <dbReference type="EMBL" id="MCL1124963.1"/>
    </source>
</evidence>
<accession>A0ABT0LBB5</accession>
<evidence type="ECO:0000313" key="4">
    <source>
        <dbReference type="Proteomes" id="UP001203423"/>
    </source>
</evidence>
<dbReference type="PANTHER" id="PTHR37406">
    <property type="entry name" value="T4-TYPE LYSOZYME 1-RELATED"/>
    <property type="match status" value="1"/>
</dbReference>
<dbReference type="Proteomes" id="UP001203423">
    <property type="component" value="Unassembled WGS sequence"/>
</dbReference>
<dbReference type="RefSeq" id="WP_248940239.1">
    <property type="nucleotide sequence ID" value="NZ_JAKIKS010000036.1"/>
</dbReference>
<proteinExistence type="predicted"/>
<evidence type="ECO:0000256" key="1">
    <source>
        <dbReference type="ARBA" id="ARBA00022529"/>
    </source>
</evidence>
<reference evidence="3 4" key="1">
    <citation type="submission" date="2022-01" db="EMBL/GenBank/DDBJ databases">
        <title>Whole genome-based taxonomy of the Shewanellaceae.</title>
        <authorList>
            <person name="Martin-Rodriguez A.J."/>
        </authorList>
    </citation>
    <scope>NUCLEOTIDE SEQUENCE [LARGE SCALE GENOMIC DNA]</scope>
    <source>
        <strain evidence="3 4">DSM 17177</strain>
    </source>
</reference>
<keyword evidence="1" id="KW-0929">Antimicrobial</keyword>
<protein>
    <recommendedName>
        <fullName evidence="5">Lysozyme</fullName>
    </recommendedName>
</protein>
<name>A0ABT0LBB5_9GAMM</name>
<evidence type="ECO:0008006" key="5">
    <source>
        <dbReference type="Google" id="ProtNLM"/>
    </source>
</evidence>
<organism evidence="3 4">
    <name type="scientific">Shewanella surugensis</name>
    <dbReference type="NCBI Taxonomy" id="212020"/>
    <lineage>
        <taxon>Bacteria</taxon>
        <taxon>Pseudomonadati</taxon>
        <taxon>Pseudomonadota</taxon>
        <taxon>Gammaproteobacteria</taxon>
        <taxon>Alteromonadales</taxon>
        <taxon>Shewanellaceae</taxon>
        <taxon>Shewanella</taxon>
    </lineage>
</organism>
<comment type="caution">
    <text evidence="3">The sequence shown here is derived from an EMBL/GenBank/DDBJ whole genome shotgun (WGS) entry which is preliminary data.</text>
</comment>
<keyword evidence="2" id="KW-0081">Bacteriolytic enzyme</keyword>
<keyword evidence="4" id="KW-1185">Reference proteome</keyword>
<sequence length="211" mass="24005">MKNNHNEFIKLVPSIKQPVLSNKEVLKQQLIRHEGLMCGIYLRGESQIFIGVGRNVSITGINEAEAHYLIGNDVKRLKPLLEMECSTKNEQALSLADLITNHQKVAYLFDNGITRHEALYLLENDIKRIELSLIQAWPVFSRLLYQHQAVLINMAFDVGINALLRFNGMLSALDQEAYQFAAIELAKSSWAKTVGSRAKELVSQLRQIRQF</sequence>
<dbReference type="EMBL" id="JAKIKS010000036">
    <property type="protein sequence ID" value="MCL1124963.1"/>
    <property type="molecule type" value="Genomic_DNA"/>
</dbReference>
<evidence type="ECO:0000256" key="2">
    <source>
        <dbReference type="ARBA" id="ARBA00022638"/>
    </source>
</evidence>